<gene>
    <name evidence="1" type="ORF">ACIB24_08605</name>
</gene>
<evidence type="ECO:0000313" key="1">
    <source>
        <dbReference type="EMBL" id="MFI7587119.1"/>
    </source>
</evidence>
<dbReference type="RefSeq" id="WP_398278126.1">
    <property type="nucleotide sequence ID" value="NZ_JBITLV010000002.1"/>
</dbReference>
<sequence>MNSLDVLVDPTVDPAALVPLLHLENSTRPGILDPNHGEEGLAPYRPLPELDVPDGPYRLLDVERGDEFLGVPPGEAVETIRGRGRTPLTIHEGIALVATHPELLVKNHCFMLAGSRRTDSRGAKRVPALWISQGAPKLGWCWEGNPHSWLGTASAGGRVRRAGR</sequence>
<dbReference type="EMBL" id="JBITLV010000002">
    <property type="protein sequence ID" value="MFI7587119.1"/>
    <property type="molecule type" value="Genomic_DNA"/>
</dbReference>
<reference evidence="1 2" key="1">
    <citation type="submission" date="2024-10" db="EMBL/GenBank/DDBJ databases">
        <title>The Natural Products Discovery Center: Release of the First 8490 Sequenced Strains for Exploring Actinobacteria Biosynthetic Diversity.</title>
        <authorList>
            <person name="Kalkreuter E."/>
            <person name="Kautsar S.A."/>
            <person name="Yang D."/>
            <person name="Bader C.D."/>
            <person name="Teijaro C.N."/>
            <person name="Fluegel L."/>
            <person name="Davis C.M."/>
            <person name="Simpson J.R."/>
            <person name="Lauterbach L."/>
            <person name="Steele A.D."/>
            <person name="Gui C."/>
            <person name="Meng S."/>
            <person name="Li G."/>
            <person name="Viehrig K."/>
            <person name="Ye F."/>
            <person name="Su P."/>
            <person name="Kiefer A.F."/>
            <person name="Nichols A."/>
            <person name="Cepeda A.J."/>
            <person name="Yan W."/>
            <person name="Fan B."/>
            <person name="Jiang Y."/>
            <person name="Adhikari A."/>
            <person name="Zheng C.-J."/>
            <person name="Schuster L."/>
            <person name="Cowan T.M."/>
            <person name="Smanski M.J."/>
            <person name="Chevrette M.G."/>
            <person name="De Carvalho L.P.S."/>
            <person name="Shen B."/>
        </authorList>
    </citation>
    <scope>NUCLEOTIDE SEQUENCE [LARGE SCALE GENOMIC DNA]</scope>
    <source>
        <strain evidence="1 2">NPDC049639</strain>
    </source>
</reference>
<dbReference type="Proteomes" id="UP001612915">
    <property type="component" value="Unassembled WGS sequence"/>
</dbReference>
<organism evidence="1 2">
    <name type="scientific">Spongisporangium articulatum</name>
    <dbReference type="NCBI Taxonomy" id="3362603"/>
    <lineage>
        <taxon>Bacteria</taxon>
        <taxon>Bacillati</taxon>
        <taxon>Actinomycetota</taxon>
        <taxon>Actinomycetes</taxon>
        <taxon>Kineosporiales</taxon>
        <taxon>Kineosporiaceae</taxon>
        <taxon>Spongisporangium</taxon>
    </lineage>
</organism>
<dbReference type="InterPro" id="IPR043755">
    <property type="entry name" value="DUF5701"/>
</dbReference>
<dbReference type="Pfam" id="PF18959">
    <property type="entry name" value="DUF5701"/>
    <property type="match status" value="1"/>
</dbReference>
<proteinExistence type="predicted"/>
<comment type="caution">
    <text evidence="1">The sequence shown here is derived from an EMBL/GenBank/DDBJ whole genome shotgun (WGS) entry which is preliminary data.</text>
</comment>
<accession>A0ABW8AL80</accession>
<evidence type="ECO:0000313" key="2">
    <source>
        <dbReference type="Proteomes" id="UP001612915"/>
    </source>
</evidence>
<protein>
    <submittedName>
        <fullName evidence="1">DUF5701 family protein</fullName>
    </submittedName>
</protein>
<keyword evidence="2" id="KW-1185">Reference proteome</keyword>
<name>A0ABW8AL80_9ACTN</name>